<evidence type="ECO:0008006" key="4">
    <source>
        <dbReference type="Google" id="ProtNLM"/>
    </source>
</evidence>
<dbReference type="Proteomes" id="UP000518300">
    <property type="component" value="Unassembled WGS sequence"/>
</dbReference>
<dbReference type="EMBL" id="JABBJJ010000193">
    <property type="protein sequence ID" value="NMO19583.1"/>
    <property type="molecule type" value="Genomic_DNA"/>
</dbReference>
<organism evidence="2 3">
    <name type="scientific">Pyxidicoccus fallax</name>
    <dbReference type="NCBI Taxonomy" id="394095"/>
    <lineage>
        <taxon>Bacteria</taxon>
        <taxon>Pseudomonadati</taxon>
        <taxon>Myxococcota</taxon>
        <taxon>Myxococcia</taxon>
        <taxon>Myxococcales</taxon>
        <taxon>Cystobacterineae</taxon>
        <taxon>Myxococcaceae</taxon>
        <taxon>Pyxidicoccus</taxon>
    </lineage>
</organism>
<name>A0A848LPS5_9BACT</name>
<dbReference type="RefSeq" id="WP_169348827.1">
    <property type="nucleotide sequence ID" value="NZ_JABBJJ010000193.1"/>
</dbReference>
<gene>
    <name evidence="2" type="ORF">HG543_32610</name>
</gene>
<dbReference type="PROSITE" id="PS51257">
    <property type="entry name" value="PROKAR_LIPOPROTEIN"/>
    <property type="match status" value="1"/>
</dbReference>
<sequence length="178" mass="18718">MSGARKWTFLAIGVSALGLGLSCRQDGMGGGEPSASEREGRSEVLRGLMAPKEQVPDPEALTKESERAPSVVTPGPPGQGGSGLPEPTGRVQGRVSWVGDNELLIRDAAGQERDLEVNTGTRLLVNGAPVNLREVEEGDEVRVSYDEGPGGWVARQVEVLPTAEPDAGEQGRPSTPLR</sequence>
<proteinExistence type="predicted"/>
<protein>
    <recommendedName>
        <fullName evidence="4">Lipoprotein</fullName>
    </recommendedName>
</protein>
<feature type="compositionally biased region" description="Basic and acidic residues" evidence="1">
    <location>
        <begin position="35"/>
        <end position="44"/>
    </location>
</feature>
<evidence type="ECO:0000313" key="3">
    <source>
        <dbReference type="Proteomes" id="UP000518300"/>
    </source>
</evidence>
<evidence type="ECO:0000313" key="2">
    <source>
        <dbReference type="EMBL" id="NMO19583.1"/>
    </source>
</evidence>
<keyword evidence="3" id="KW-1185">Reference proteome</keyword>
<dbReference type="AlphaFoldDB" id="A0A848LPS5"/>
<feature type="region of interest" description="Disordered" evidence="1">
    <location>
        <begin position="22"/>
        <end position="92"/>
    </location>
</feature>
<reference evidence="2 3" key="1">
    <citation type="submission" date="2020-04" db="EMBL/GenBank/DDBJ databases">
        <title>Draft genome of Pyxidicoccus fallax type strain.</title>
        <authorList>
            <person name="Whitworth D.E."/>
        </authorList>
    </citation>
    <scope>NUCLEOTIDE SEQUENCE [LARGE SCALE GENOMIC DNA]</scope>
    <source>
        <strain evidence="2 3">DSM 14698</strain>
    </source>
</reference>
<comment type="caution">
    <text evidence="2">The sequence shown here is derived from an EMBL/GenBank/DDBJ whole genome shotgun (WGS) entry which is preliminary data.</text>
</comment>
<evidence type="ECO:0000256" key="1">
    <source>
        <dbReference type="SAM" id="MobiDB-lite"/>
    </source>
</evidence>
<accession>A0A848LPS5</accession>